<name>A0A6J5P8B0_9CAUD</name>
<gene>
    <name evidence="1" type="ORF">UFOVP851_17</name>
</gene>
<reference evidence="1" key="1">
    <citation type="submission" date="2020-04" db="EMBL/GenBank/DDBJ databases">
        <authorList>
            <person name="Chiriac C."/>
            <person name="Salcher M."/>
            <person name="Ghai R."/>
            <person name="Kavagutti S V."/>
        </authorList>
    </citation>
    <scope>NUCLEOTIDE SEQUENCE</scope>
</reference>
<evidence type="ECO:0000313" key="1">
    <source>
        <dbReference type="EMBL" id="CAB4166246.1"/>
    </source>
</evidence>
<organism evidence="1">
    <name type="scientific">uncultured Caudovirales phage</name>
    <dbReference type="NCBI Taxonomy" id="2100421"/>
    <lineage>
        <taxon>Viruses</taxon>
        <taxon>Duplodnaviria</taxon>
        <taxon>Heunggongvirae</taxon>
        <taxon>Uroviricota</taxon>
        <taxon>Caudoviricetes</taxon>
        <taxon>Peduoviridae</taxon>
        <taxon>Maltschvirus</taxon>
        <taxon>Maltschvirus maltsch</taxon>
    </lineage>
</organism>
<accession>A0A6J5P8B0</accession>
<protein>
    <submittedName>
        <fullName evidence="1">Uncharacterized protein</fullName>
    </submittedName>
</protein>
<sequence length="179" mass="19738">MSHETDSETDLKQAVDTGIAEILKNPEVIEEIKLPSPLRAVEIVVNPPRRKDYSNQRYEKDPETCGAVTRLAKLGLSKSAVAIACRLSPNELTKWYGDEYAAGQAGMQEVVARGLMEQAMAGNPQVLMYLGKSKLGWTEANTVEHVGTINAVVSARPLSREEFEARYLTNNSEEEDTEA</sequence>
<proteinExistence type="predicted"/>
<dbReference type="EMBL" id="LR796790">
    <property type="protein sequence ID" value="CAB4166246.1"/>
    <property type="molecule type" value="Genomic_DNA"/>
</dbReference>